<keyword evidence="1" id="KW-1133">Transmembrane helix</keyword>
<evidence type="ECO:0000256" key="1">
    <source>
        <dbReference type="SAM" id="Phobius"/>
    </source>
</evidence>
<keyword evidence="1" id="KW-0472">Membrane</keyword>
<accession>A0A414XSG8</accession>
<protein>
    <submittedName>
        <fullName evidence="2">Uncharacterized protein</fullName>
    </submittedName>
</protein>
<dbReference type="RefSeq" id="WP_122291226.1">
    <property type="nucleotide sequence ID" value="NZ_JADNDR010000033.1"/>
</dbReference>
<keyword evidence="1" id="KW-0812">Transmembrane</keyword>
<proteinExistence type="predicted"/>
<sequence length="74" mass="8728">MRKNLLKPFESEFVWWHTLTGKEKLYVVYFLLSFTLMAGLTDGNSIWVMFLAVLNFGNSVRLIKRVPIDKLEDF</sequence>
<gene>
    <name evidence="2" type="ORF">DW191_12670</name>
</gene>
<reference evidence="2 3" key="1">
    <citation type="submission" date="2018-08" db="EMBL/GenBank/DDBJ databases">
        <title>A genome reference for cultivated species of the human gut microbiota.</title>
        <authorList>
            <person name="Zou Y."/>
            <person name="Xue W."/>
            <person name="Luo G."/>
        </authorList>
    </citation>
    <scope>NUCLEOTIDE SEQUENCE [LARGE SCALE GENOMIC DNA]</scope>
    <source>
        <strain evidence="2 3">AM16-50</strain>
    </source>
</reference>
<dbReference type="Proteomes" id="UP000283732">
    <property type="component" value="Unassembled WGS sequence"/>
</dbReference>
<name>A0A414XSG8_9BACT</name>
<dbReference type="EMBL" id="QRKC01000005">
    <property type="protein sequence ID" value="RHH76796.1"/>
    <property type="molecule type" value="Genomic_DNA"/>
</dbReference>
<evidence type="ECO:0000313" key="2">
    <source>
        <dbReference type="EMBL" id="RHH76796.1"/>
    </source>
</evidence>
<dbReference type="AlphaFoldDB" id="A0A414XSG8"/>
<feature type="transmembrane region" description="Helical" evidence="1">
    <location>
        <begin position="26"/>
        <end position="54"/>
    </location>
</feature>
<evidence type="ECO:0000313" key="3">
    <source>
        <dbReference type="Proteomes" id="UP000283732"/>
    </source>
</evidence>
<organism evidence="2 3">
    <name type="scientific">Parabacteroides merdae</name>
    <dbReference type="NCBI Taxonomy" id="46503"/>
    <lineage>
        <taxon>Bacteria</taxon>
        <taxon>Pseudomonadati</taxon>
        <taxon>Bacteroidota</taxon>
        <taxon>Bacteroidia</taxon>
        <taxon>Bacteroidales</taxon>
        <taxon>Tannerellaceae</taxon>
        <taxon>Parabacteroides</taxon>
    </lineage>
</organism>
<comment type="caution">
    <text evidence="2">The sequence shown here is derived from an EMBL/GenBank/DDBJ whole genome shotgun (WGS) entry which is preliminary data.</text>
</comment>